<comment type="caution">
    <text evidence="2">The sequence shown here is derived from an EMBL/GenBank/DDBJ whole genome shotgun (WGS) entry which is preliminary data.</text>
</comment>
<sequence length="119" mass="13238">MENSRLPFDPATRRIVAAVARYHRKALPSMRHPHFAALEPGERACVRALAALLRIADGLDASHTSAVRDIRCRSDGKMTVLTCTGARTAVPERDAAVKKGDLFRETFSQEIVIEWQIVQ</sequence>
<reference evidence="2" key="1">
    <citation type="submission" date="2019-05" db="EMBL/GenBank/DDBJ databases">
        <title>Methanoculleus sp. FWC-SCC1, a methanogenic archaeon isolated from deep marine cold seep.</title>
        <authorList>
            <person name="Chen Y.-W."/>
            <person name="Chen S.-C."/>
            <person name="Teng N.-H."/>
            <person name="Lai M.-C."/>
        </authorList>
    </citation>
    <scope>NUCLEOTIDE SEQUENCE</scope>
    <source>
        <strain evidence="2">FWC-SCC1</strain>
    </source>
</reference>
<evidence type="ECO:0000313" key="2">
    <source>
        <dbReference type="EMBL" id="MDN7024879.1"/>
    </source>
</evidence>
<organism evidence="2 3">
    <name type="scientific">Methanoculleus frigidifontis</name>
    <dbReference type="NCBI Taxonomy" id="2584085"/>
    <lineage>
        <taxon>Archaea</taxon>
        <taxon>Methanobacteriati</taxon>
        <taxon>Methanobacteriota</taxon>
        <taxon>Stenosarchaea group</taxon>
        <taxon>Methanomicrobia</taxon>
        <taxon>Methanomicrobiales</taxon>
        <taxon>Methanomicrobiaceae</taxon>
        <taxon>Methanoculleus</taxon>
    </lineage>
</organism>
<dbReference type="PANTHER" id="PTHR30005:SF0">
    <property type="entry name" value="RETROGRADE REGULATION PROTEIN 2"/>
    <property type="match status" value="1"/>
</dbReference>
<evidence type="ECO:0000259" key="1">
    <source>
        <dbReference type="Pfam" id="PF24391"/>
    </source>
</evidence>
<evidence type="ECO:0000313" key="3">
    <source>
        <dbReference type="Proteomes" id="UP001168338"/>
    </source>
</evidence>
<feature type="domain" description="HD-CE" evidence="1">
    <location>
        <begin position="5"/>
        <end position="64"/>
    </location>
</feature>
<dbReference type="SUPFAM" id="SSF109604">
    <property type="entry name" value="HD-domain/PDEase-like"/>
    <property type="match status" value="1"/>
</dbReference>
<dbReference type="Gene3D" id="1.10.3210.10">
    <property type="entry name" value="Hypothetical protein af1432"/>
    <property type="match status" value="1"/>
</dbReference>
<proteinExistence type="predicted"/>
<accession>A0ABT8MAB6</accession>
<dbReference type="InterPro" id="IPR056471">
    <property type="entry name" value="HD-CE"/>
</dbReference>
<dbReference type="InterPro" id="IPR050273">
    <property type="entry name" value="GppA/Ppx_hydrolase"/>
</dbReference>
<dbReference type="EMBL" id="VCYH01000005">
    <property type="protein sequence ID" value="MDN7024879.1"/>
    <property type="molecule type" value="Genomic_DNA"/>
</dbReference>
<protein>
    <recommendedName>
        <fullName evidence="1">HD-CE domain-containing protein</fullName>
    </recommendedName>
</protein>
<keyword evidence="3" id="KW-1185">Reference proteome</keyword>
<dbReference type="PANTHER" id="PTHR30005">
    <property type="entry name" value="EXOPOLYPHOSPHATASE"/>
    <property type="match status" value="1"/>
</dbReference>
<gene>
    <name evidence="2" type="ORF">FGU65_08260</name>
</gene>
<name>A0ABT8MAB6_9EURY</name>
<dbReference type="Proteomes" id="UP001168338">
    <property type="component" value="Unassembled WGS sequence"/>
</dbReference>
<dbReference type="Pfam" id="PF24391">
    <property type="entry name" value="HD-CE"/>
    <property type="match status" value="1"/>
</dbReference>